<evidence type="ECO:0000313" key="2">
    <source>
        <dbReference type="Proteomes" id="UP000308600"/>
    </source>
</evidence>
<protein>
    <submittedName>
        <fullName evidence="1">Uncharacterized protein</fullName>
    </submittedName>
</protein>
<evidence type="ECO:0000313" key="1">
    <source>
        <dbReference type="EMBL" id="TFK61441.1"/>
    </source>
</evidence>
<gene>
    <name evidence="1" type="ORF">BDN72DRAFT_460131</name>
</gene>
<dbReference type="Proteomes" id="UP000308600">
    <property type="component" value="Unassembled WGS sequence"/>
</dbReference>
<dbReference type="EMBL" id="ML208660">
    <property type="protein sequence ID" value="TFK61441.1"/>
    <property type="molecule type" value="Genomic_DNA"/>
</dbReference>
<organism evidence="1 2">
    <name type="scientific">Pluteus cervinus</name>
    <dbReference type="NCBI Taxonomy" id="181527"/>
    <lineage>
        <taxon>Eukaryota</taxon>
        <taxon>Fungi</taxon>
        <taxon>Dikarya</taxon>
        <taxon>Basidiomycota</taxon>
        <taxon>Agaricomycotina</taxon>
        <taxon>Agaricomycetes</taxon>
        <taxon>Agaricomycetidae</taxon>
        <taxon>Agaricales</taxon>
        <taxon>Pluteineae</taxon>
        <taxon>Pluteaceae</taxon>
        <taxon>Pluteus</taxon>
    </lineage>
</organism>
<reference evidence="1 2" key="1">
    <citation type="journal article" date="2019" name="Nat. Ecol. Evol.">
        <title>Megaphylogeny resolves global patterns of mushroom evolution.</title>
        <authorList>
            <person name="Varga T."/>
            <person name="Krizsan K."/>
            <person name="Foldi C."/>
            <person name="Dima B."/>
            <person name="Sanchez-Garcia M."/>
            <person name="Sanchez-Ramirez S."/>
            <person name="Szollosi G.J."/>
            <person name="Szarkandi J.G."/>
            <person name="Papp V."/>
            <person name="Albert L."/>
            <person name="Andreopoulos W."/>
            <person name="Angelini C."/>
            <person name="Antonin V."/>
            <person name="Barry K.W."/>
            <person name="Bougher N.L."/>
            <person name="Buchanan P."/>
            <person name="Buyck B."/>
            <person name="Bense V."/>
            <person name="Catcheside P."/>
            <person name="Chovatia M."/>
            <person name="Cooper J."/>
            <person name="Damon W."/>
            <person name="Desjardin D."/>
            <person name="Finy P."/>
            <person name="Geml J."/>
            <person name="Haridas S."/>
            <person name="Hughes K."/>
            <person name="Justo A."/>
            <person name="Karasinski D."/>
            <person name="Kautmanova I."/>
            <person name="Kiss B."/>
            <person name="Kocsube S."/>
            <person name="Kotiranta H."/>
            <person name="LaButti K.M."/>
            <person name="Lechner B.E."/>
            <person name="Liimatainen K."/>
            <person name="Lipzen A."/>
            <person name="Lukacs Z."/>
            <person name="Mihaltcheva S."/>
            <person name="Morgado L.N."/>
            <person name="Niskanen T."/>
            <person name="Noordeloos M.E."/>
            <person name="Ohm R.A."/>
            <person name="Ortiz-Santana B."/>
            <person name="Ovrebo C."/>
            <person name="Racz N."/>
            <person name="Riley R."/>
            <person name="Savchenko A."/>
            <person name="Shiryaev A."/>
            <person name="Soop K."/>
            <person name="Spirin V."/>
            <person name="Szebenyi C."/>
            <person name="Tomsovsky M."/>
            <person name="Tulloss R.E."/>
            <person name="Uehling J."/>
            <person name="Grigoriev I.V."/>
            <person name="Vagvolgyi C."/>
            <person name="Papp T."/>
            <person name="Martin F.M."/>
            <person name="Miettinen O."/>
            <person name="Hibbett D.S."/>
            <person name="Nagy L.G."/>
        </authorList>
    </citation>
    <scope>NUCLEOTIDE SEQUENCE [LARGE SCALE GENOMIC DNA]</scope>
    <source>
        <strain evidence="1 2">NL-1719</strain>
    </source>
</reference>
<name>A0ACD3A725_9AGAR</name>
<proteinExistence type="predicted"/>
<accession>A0ACD3A725</accession>
<sequence length="219" mass="23643">MPTLQLATLELPFSPSTLVFSRCFLLALVACLILITLHRFLALITSRKYSLPTVSTITTSDKTPKQSLPNVEATPSVIESKGAINSPSSSSSSPSSSISSSAAIATAKKQSKWTWGWFTWESLPVSLPVSLRATETHNRVIGQGVGVSVRNAMQSVRRGAPIFEGPVPAIYQTEVPVSMAKMIMSRHTFRRPNGARPPPPTNSTVPVHPSSRRNCSTMV</sequence>
<keyword evidence="2" id="KW-1185">Reference proteome</keyword>